<name>R7UWX0_CAPTE</name>
<reference evidence="1 3" key="2">
    <citation type="journal article" date="2013" name="Nature">
        <title>Insights into bilaterian evolution from three spiralian genomes.</title>
        <authorList>
            <person name="Simakov O."/>
            <person name="Marletaz F."/>
            <person name="Cho S.J."/>
            <person name="Edsinger-Gonzales E."/>
            <person name="Havlak P."/>
            <person name="Hellsten U."/>
            <person name="Kuo D.H."/>
            <person name="Larsson T."/>
            <person name="Lv J."/>
            <person name="Arendt D."/>
            <person name="Savage R."/>
            <person name="Osoegawa K."/>
            <person name="de Jong P."/>
            <person name="Grimwood J."/>
            <person name="Chapman J.A."/>
            <person name="Shapiro H."/>
            <person name="Aerts A."/>
            <person name="Otillar R.P."/>
            <person name="Terry A.Y."/>
            <person name="Boore J.L."/>
            <person name="Grigoriev I.V."/>
            <person name="Lindberg D.R."/>
            <person name="Seaver E.C."/>
            <person name="Weisblat D.A."/>
            <person name="Putnam N.H."/>
            <person name="Rokhsar D.S."/>
        </authorList>
    </citation>
    <scope>NUCLEOTIDE SEQUENCE</scope>
    <source>
        <strain evidence="1 3">I ESC-2004</strain>
    </source>
</reference>
<dbReference type="HOGENOM" id="CLU_154083_1_0_1"/>
<dbReference type="EMBL" id="KB299519">
    <property type="protein sequence ID" value="ELU07906.1"/>
    <property type="molecule type" value="Genomic_DNA"/>
</dbReference>
<dbReference type="Proteomes" id="UP000014760">
    <property type="component" value="Unassembled WGS sequence"/>
</dbReference>
<sequence>MGDNACMKDVQMPYCCSSIYLRFHCNYCSSNITKLGCGGLNTNKTVCNSLLELMTVSAQSGFNSRGFNNSMHRYLPKKVLMKSDIAVGEAHRLTRFHSLYGRITKRTDYMTAD</sequence>
<evidence type="ECO:0000313" key="2">
    <source>
        <dbReference type="EnsemblMetazoa" id="CapteP209875"/>
    </source>
</evidence>
<gene>
    <name evidence="1" type="ORF">CAPTEDRAFT_209875</name>
</gene>
<reference evidence="2" key="3">
    <citation type="submission" date="2015-06" db="UniProtKB">
        <authorList>
            <consortium name="EnsemblMetazoa"/>
        </authorList>
    </citation>
    <scope>IDENTIFICATION</scope>
</reference>
<organism evidence="1">
    <name type="scientific">Capitella teleta</name>
    <name type="common">Polychaete worm</name>
    <dbReference type="NCBI Taxonomy" id="283909"/>
    <lineage>
        <taxon>Eukaryota</taxon>
        <taxon>Metazoa</taxon>
        <taxon>Spiralia</taxon>
        <taxon>Lophotrochozoa</taxon>
        <taxon>Annelida</taxon>
        <taxon>Polychaeta</taxon>
        <taxon>Sedentaria</taxon>
        <taxon>Scolecida</taxon>
        <taxon>Capitellidae</taxon>
        <taxon>Capitella</taxon>
    </lineage>
</organism>
<dbReference type="AlphaFoldDB" id="R7UWX0"/>
<dbReference type="EnsemblMetazoa" id="CapteT209875">
    <property type="protein sequence ID" value="CapteP209875"/>
    <property type="gene ID" value="CapteG209875"/>
</dbReference>
<reference evidence="3" key="1">
    <citation type="submission" date="2012-12" db="EMBL/GenBank/DDBJ databases">
        <authorList>
            <person name="Hellsten U."/>
            <person name="Grimwood J."/>
            <person name="Chapman J.A."/>
            <person name="Shapiro H."/>
            <person name="Aerts A."/>
            <person name="Otillar R.P."/>
            <person name="Terry A.Y."/>
            <person name="Boore J.L."/>
            <person name="Simakov O."/>
            <person name="Marletaz F."/>
            <person name="Cho S.-J."/>
            <person name="Edsinger-Gonzales E."/>
            <person name="Havlak P."/>
            <person name="Kuo D.-H."/>
            <person name="Larsson T."/>
            <person name="Lv J."/>
            <person name="Arendt D."/>
            <person name="Savage R."/>
            <person name="Osoegawa K."/>
            <person name="de Jong P."/>
            <person name="Lindberg D.R."/>
            <person name="Seaver E.C."/>
            <person name="Weisblat D.A."/>
            <person name="Putnam N.H."/>
            <person name="Grigoriev I.V."/>
            <person name="Rokhsar D.S."/>
        </authorList>
    </citation>
    <scope>NUCLEOTIDE SEQUENCE</scope>
    <source>
        <strain evidence="3">I ESC-2004</strain>
    </source>
</reference>
<evidence type="ECO:0000313" key="1">
    <source>
        <dbReference type="EMBL" id="ELU07906.1"/>
    </source>
</evidence>
<dbReference type="OrthoDB" id="6747351at2759"/>
<dbReference type="EMBL" id="AMQN01006906">
    <property type="status" value="NOT_ANNOTATED_CDS"/>
    <property type="molecule type" value="Genomic_DNA"/>
</dbReference>
<protein>
    <submittedName>
        <fullName evidence="1 2">Uncharacterized protein</fullName>
    </submittedName>
</protein>
<accession>R7UWX0</accession>
<keyword evidence="3" id="KW-1185">Reference proteome</keyword>
<proteinExistence type="predicted"/>
<evidence type="ECO:0000313" key="3">
    <source>
        <dbReference type="Proteomes" id="UP000014760"/>
    </source>
</evidence>
<dbReference type="EMBL" id="AMQN01006907">
    <property type="status" value="NOT_ANNOTATED_CDS"/>
    <property type="molecule type" value="Genomic_DNA"/>
</dbReference>